<dbReference type="GO" id="GO:0000215">
    <property type="term" value="F:tRNA 2'-phosphotransferase activity"/>
    <property type="evidence" value="ECO:0007669"/>
    <property type="project" value="UniProtKB-EC"/>
</dbReference>
<dbReference type="STRING" id="35722.A0A0B7NCB2"/>
<dbReference type="OrthoDB" id="419694at2759"/>
<evidence type="ECO:0000256" key="1">
    <source>
        <dbReference type="ARBA" id="ARBA00003343"/>
    </source>
</evidence>
<reference evidence="7 8" key="1">
    <citation type="submission" date="2014-09" db="EMBL/GenBank/DDBJ databases">
        <authorList>
            <person name="Ellenberger Sabrina"/>
        </authorList>
    </citation>
    <scope>NUCLEOTIDE SEQUENCE [LARGE SCALE GENOMIC DNA]</scope>
    <source>
        <strain evidence="7 8">CBS 412.66</strain>
    </source>
</reference>
<dbReference type="PANTHER" id="PTHR12684:SF2">
    <property type="entry name" value="TRNA 2'-PHOSPHOTRANSFERASE 1"/>
    <property type="match status" value="1"/>
</dbReference>
<protein>
    <recommendedName>
        <fullName evidence="3">2'-phosphotransferase</fullName>
        <ecNumber evidence="3">2.7.1.160</ecNumber>
    </recommendedName>
</protein>
<dbReference type="Proteomes" id="UP000054107">
    <property type="component" value="Unassembled WGS sequence"/>
</dbReference>
<dbReference type="SUPFAM" id="SSF56399">
    <property type="entry name" value="ADP-ribosylation"/>
    <property type="match status" value="1"/>
</dbReference>
<keyword evidence="5" id="KW-0520">NAD</keyword>
<dbReference type="Pfam" id="PF01885">
    <property type="entry name" value="PTS_2-RNA"/>
    <property type="match status" value="1"/>
</dbReference>
<keyword evidence="4" id="KW-0808">Transferase</keyword>
<dbReference type="Gene3D" id="3.20.170.30">
    <property type="match status" value="1"/>
</dbReference>
<comment type="function">
    <text evidence="1">Catalyzes the last step of tRNA splicing, the transfer of the splice junction 2'-phosphate from ligated tRNA to NAD to produce ADP-ribose 1''-2'' cyclic phosphate.</text>
</comment>
<evidence type="ECO:0000256" key="5">
    <source>
        <dbReference type="ARBA" id="ARBA00023027"/>
    </source>
</evidence>
<evidence type="ECO:0000256" key="4">
    <source>
        <dbReference type="ARBA" id="ARBA00022679"/>
    </source>
</evidence>
<dbReference type="GO" id="GO:0006388">
    <property type="term" value="P:tRNA splicing, via endonucleolytic cleavage and ligation"/>
    <property type="evidence" value="ECO:0007669"/>
    <property type="project" value="TreeGrafter"/>
</dbReference>
<dbReference type="Gene3D" id="1.10.10.970">
    <property type="entry name" value="RNA 2'-phosphotransferase, Tpt1/KptA family, N-terminal domain"/>
    <property type="match status" value="1"/>
</dbReference>
<comment type="similarity">
    <text evidence="2">Belongs to the KptA/TPT1 family.</text>
</comment>
<dbReference type="EMBL" id="LN728073">
    <property type="protein sequence ID" value="CEP12664.1"/>
    <property type="molecule type" value="Genomic_DNA"/>
</dbReference>
<organism evidence="7 8">
    <name type="scientific">Parasitella parasitica</name>
    <dbReference type="NCBI Taxonomy" id="35722"/>
    <lineage>
        <taxon>Eukaryota</taxon>
        <taxon>Fungi</taxon>
        <taxon>Fungi incertae sedis</taxon>
        <taxon>Mucoromycota</taxon>
        <taxon>Mucoromycotina</taxon>
        <taxon>Mucoromycetes</taxon>
        <taxon>Mucorales</taxon>
        <taxon>Mucorineae</taxon>
        <taxon>Mucoraceae</taxon>
        <taxon>Parasitella</taxon>
    </lineage>
</organism>
<proteinExistence type="inferred from homology"/>
<accession>A0A0B7NCB2</accession>
<dbReference type="InterPro" id="IPR042081">
    <property type="entry name" value="RNA_2'-PTrans_C"/>
</dbReference>
<name>A0A0B7NCB2_9FUNG</name>
<sequence length="193" mass="21650">MSDTNSSSIPLLTPAEETKLSKLLSYILRHGAVKQKLDISSDGYVCVDDILAQPKFKHVTFEQIKYVVDHSDKKRYELSQSTTGVWLVRATQGHSLKLIQPENLLEQITGPIDTPVIHGTTRDAWEQIQHQGLSKMTRNHIHFAVGLPDDPHVKSGIRATSQVFIYVDVDKAQQDGIGGMIAPLYFKQVVFKE</sequence>
<evidence type="ECO:0000313" key="7">
    <source>
        <dbReference type="EMBL" id="CEP12664.1"/>
    </source>
</evidence>
<dbReference type="PANTHER" id="PTHR12684">
    <property type="entry name" value="PUTATIVE PHOSPHOTRANSFERASE"/>
    <property type="match status" value="1"/>
</dbReference>
<dbReference type="EC" id="2.7.1.160" evidence="3"/>
<gene>
    <name evidence="7" type="primary">PARPA_06637.1 scaffold 22770</name>
</gene>
<dbReference type="InterPro" id="IPR042080">
    <property type="entry name" value="RNA_2'-PTrans_N"/>
</dbReference>
<comment type="catalytic activity">
    <reaction evidence="6">
        <text>2'-phospho-[ligated tRNA] + NAD(+) = mature tRNA + ADP-alpha-D-ribose 1'',2''-cyclic phosphate + nicotinamide</text>
        <dbReference type="Rhea" id="RHEA:23324"/>
        <dbReference type="Rhea" id="RHEA-COMP:11106"/>
        <dbReference type="Rhea" id="RHEA-COMP:11107"/>
        <dbReference type="ChEBI" id="CHEBI:17154"/>
        <dbReference type="ChEBI" id="CHEBI:57540"/>
        <dbReference type="ChEBI" id="CHEBI:76596"/>
        <dbReference type="ChEBI" id="CHEBI:82883"/>
        <dbReference type="ChEBI" id="CHEBI:85027"/>
        <dbReference type="EC" id="2.7.1.160"/>
    </reaction>
</comment>
<dbReference type="AlphaFoldDB" id="A0A0B7NCB2"/>
<evidence type="ECO:0000256" key="6">
    <source>
        <dbReference type="ARBA" id="ARBA00047949"/>
    </source>
</evidence>
<evidence type="ECO:0000313" key="8">
    <source>
        <dbReference type="Proteomes" id="UP000054107"/>
    </source>
</evidence>
<evidence type="ECO:0000256" key="3">
    <source>
        <dbReference type="ARBA" id="ARBA00012007"/>
    </source>
</evidence>
<evidence type="ECO:0000256" key="2">
    <source>
        <dbReference type="ARBA" id="ARBA00009836"/>
    </source>
</evidence>
<keyword evidence="8" id="KW-1185">Reference proteome</keyword>
<dbReference type="InterPro" id="IPR002745">
    <property type="entry name" value="Ptrans_KptA/Tpt1"/>
</dbReference>